<dbReference type="AlphaFoldDB" id="A0A2W5T1V5"/>
<name>A0A2W5T1V5_9BACT</name>
<dbReference type="EMBL" id="QFQP01000027">
    <property type="protein sequence ID" value="PZR08017.1"/>
    <property type="molecule type" value="Genomic_DNA"/>
</dbReference>
<dbReference type="Proteomes" id="UP000249061">
    <property type="component" value="Unassembled WGS sequence"/>
</dbReference>
<organism evidence="1 2">
    <name type="scientific">Archangium gephyra</name>
    <dbReference type="NCBI Taxonomy" id="48"/>
    <lineage>
        <taxon>Bacteria</taxon>
        <taxon>Pseudomonadati</taxon>
        <taxon>Myxococcota</taxon>
        <taxon>Myxococcia</taxon>
        <taxon>Myxococcales</taxon>
        <taxon>Cystobacterineae</taxon>
        <taxon>Archangiaceae</taxon>
        <taxon>Archangium</taxon>
    </lineage>
</organism>
<comment type="caution">
    <text evidence="1">The sequence shown here is derived from an EMBL/GenBank/DDBJ whole genome shotgun (WGS) entry which is preliminary data.</text>
</comment>
<protein>
    <submittedName>
        <fullName evidence="1">Uncharacterized protein</fullName>
    </submittedName>
</protein>
<accession>A0A2W5T1V5</accession>
<evidence type="ECO:0000313" key="1">
    <source>
        <dbReference type="EMBL" id="PZR08017.1"/>
    </source>
</evidence>
<evidence type="ECO:0000313" key="2">
    <source>
        <dbReference type="Proteomes" id="UP000249061"/>
    </source>
</evidence>
<reference evidence="1 2" key="1">
    <citation type="submission" date="2017-08" db="EMBL/GenBank/DDBJ databases">
        <title>Infants hospitalized years apart are colonized by the same room-sourced microbial strains.</title>
        <authorList>
            <person name="Brooks B."/>
            <person name="Olm M.R."/>
            <person name="Firek B.A."/>
            <person name="Baker R."/>
            <person name="Thomas B.C."/>
            <person name="Morowitz M.J."/>
            <person name="Banfield J.F."/>
        </authorList>
    </citation>
    <scope>NUCLEOTIDE SEQUENCE [LARGE SCALE GENOMIC DNA]</scope>
    <source>
        <strain evidence="1">S2_003_000_R2_14</strain>
    </source>
</reference>
<proteinExistence type="predicted"/>
<gene>
    <name evidence="1" type="ORF">DI536_25615</name>
</gene>
<sequence length="132" mass="14037">MTAAVLLASCNPCNALCVGQLKFVLSEAEATDFTAMPSSARVCVDGTCFERSSELLINGGSLADSWDAPTRTLSVRNDLQPKAATGKVTFTLERDGTQVFRHAWENVEFREYSPNGDACGPVCFAAGPLSSP</sequence>